<dbReference type="Gene3D" id="1.10.167.10">
    <property type="entry name" value="Regulator of G-protein Signalling 4, domain 2"/>
    <property type="match status" value="1"/>
</dbReference>
<accession>A0A914EBN5</accession>
<sequence length="151" mass="17991">MLQWGSNIEALLQSRYGRLLFHRFLQQEYCEECLDFYQEVEKFKKLRINRLPLRAKKIFEKYLKPGCIKEVNLDQDMRNNVKNSLENGITREMFDEAQKSIKQLMERDAYQRFLKSDAYLKCLKKDETRASTETLAESIHSKSSIVTLIQL</sequence>
<dbReference type="WBParaSite" id="ACRNAN_scaffold6686.g25028.t1">
    <property type="protein sequence ID" value="ACRNAN_scaffold6686.g25028.t1"/>
    <property type="gene ID" value="ACRNAN_scaffold6686.g25028"/>
</dbReference>
<protein>
    <submittedName>
        <fullName evidence="3">RGS domain-containing protein</fullName>
    </submittedName>
</protein>
<dbReference type="SMART" id="SM00315">
    <property type="entry name" value="RGS"/>
    <property type="match status" value="1"/>
</dbReference>
<dbReference type="InterPro" id="IPR044926">
    <property type="entry name" value="RGS_subdomain_2"/>
</dbReference>
<keyword evidence="2" id="KW-1185">Reference proteome</keyword>
<dbReference type="InterPro" id="IPR036305">
    <property type="entry name" value="RGS_sf"/>
</dbReference>
<feature type="domain" description="RGS" evidence="1">
    <location>
        <begin position="7"/>
        <end position="123"/>
    </location>
</feature>
<evidence type="ECO:0000313" key="2">
    <source>
        <dbReference type="Proteomes" id="UP000887540"/>
    </source>
</evidence>
<dbReference type="PANTHER" id="PTHR10845:SF192">
    <property type="entry name" value="DOUBLE HIT, ISOFORM B"/>
    <property type="match status" value="1"/>
</dbReference>
<reference evidence="3" key="1">
    <citation type="submission" date="2022-11" db="UniProtKB">
        <authorList>
            <consortium name="WormBaseParasite"/>
        </authorList>
    </citation>
    <scope>IDENTIFICATION</scope>
</reference>
<dbReference type="InterPro" id="IPR016137">
    <property type="entry name" value="RGS"/>
</dbReference>
<dbReference type="AlphaFoldDB" id="A0A914EBN5"/>
<dbReference type="Proteomes" id="UP000887540">
    <property type="component" value="Unplaced"/>
</dbReference>
<organism evidence="2 3">
    <name type="scientific">Acrobeloides nanus</name>
    <dbReference type="NCBI Taxonomy" id="290746"/>
    <lineage>
        <taxon>Eukaryota</taxon>
        <taxon>Metazoa</taxon>
        <taxon>Ecdysozoa</taxon>
        <taxon>Nematoda</taxon>
        <taxon>Chromadorea</taxon>
        <taxon>Rhabditida</taxon>
        <taxon>Tylenchina</taxon>
        <taxon>Cephalobomorpha</taxon>
        <taxon>Cephaloboidea</taxon>
        <taxon>Cephalobidae</taxon>
        <taxon>Acrobeloides</taxon>
    </lineage>
</organism>
<dbReference type="PROSITE" id="PS50132">
    <property type="entry name" value="RGS"/>
    <property type="match status" value="1"/>
</dbReference>
<proteinExistence type="predicted"/>
<dbReference type="PRINTS" id="PR01301">
    <property type="entry name" value="RGSPROTEIN"/>
</dbReference>
<name>A0A914EBN5_9BILA</name>
<dbReference type="CDD" id="cd07440">
    <property type="entry name" value="RGS"/>
    <property type="match status" value="1"/>
</dbReference>
<evidence type="ECO:0000313" key="3">
    <source>
        <dbReference type="WBParaSite" id="ACRNAN_scaffold6686.g25028.t1"/>
    </source>
</evidence>
<dbReference type="SUPFAM" id="SSF48097">
    <property type="entry name" value="Regulator of G-protein signaling, RGS"/>
    <property type="match status" value="1"/>
</dbReference>
<evidence type="ECO:0000259" key="1">
    <source>
        <dbReference type="PROSITE" id="PS50132"/>
    </source>
</evidence>
<dbReference type="PANTHER" id="PTHR10845">
    <property type="entry name" value="REGULATOR OF G PROTEIN SIGNALING"/>
    <property type="match status" value="1"/>
</dbReference>
<dbReference type="Pfam" id="PF00615">
    <property type="entry name" value="RGS"/>
    <property type="match status" value="1"/>
</dbReference>